<reference evidence="2" key="1">
    <citation type="submission" date="2014-09" db="EMBL/GenBank/DDBJ databases">
        <authorList>
            <person name="Magalhaes I.L.F."/>
            <person name="Oliveira U."/>
            <person name="Santos F.R."/>
            <person name="Vidigal T.H.D.A."/>
            <person name="Brescovit A.D."/>
            <person name="Santos A.J."/>
        </authorList>
    </citation>
    <scope>NUCLEOTIDE SEQUENCE</scope>
    <source>
        <tissue evidence="2">Shoot tissue taken approximately 20 cm above the soil surface</tissue>
    </source>
</reference>
<dbReference type="EMBL" id="GBRH01188577">
    <property type="protein sequence ID" value="JAE09319.1"/>
    <property type="molecule type" value="Transcribed_RNA"/>
</dbReference>
<sequence>MHQSEKKAQRHSRINTTFQEALHPRGFTNLPKKKNHISVSKLIHVYELGHLNRHSTSNEYNSFFSNTQESCVSLH</sequence>
<protein>
    <submittedName>
        <fullName evidence="2">Uncharacterized protein</fullName>
    </submittedName>
</protein>
<organism evidence="2">
    <name type="scientific">Arundo donax</name>
    <name type="common">Giant reed</name>
    <name type="synonym">Donax arundinaceus</name>
    <dbReference type="NCBI Taxonomy" id="35708"/>
    <lineage>
        <taxon>Eukaryota</taxon>
        <taxon>Viridiplantae</taxon>
        <taxon>Streptophyta</taxon>
        <taxon>Embryophyta</taxon>
        <taxon>Tracheophyta</taxon>
        <taxon>Spermatophyta</taxon>
        <taxon>Magnoliopsida</taxon>
        <taxon>Liliopsida</taxon>
        <taxon>Poales</taxon>
        <taxon>Poaceae</taxon>
        <taxon>PACMAD clade</taxon>
        <taxon>Arundinoideae</taxon>
        <taxon>Arundineae</taxon>
        <taxon>Arundo</taxon>
    </lineage>
</organism>
<proteinExistence type="predicted"/>
<dbReference type="AlphaFoldDB" id="A0A0A9FDL4"/>
<reference evidence="2" key="2">
    <citation type="journal article" date="2015" name="Data Brief">
        <title>Shoot transcriptome of the giant reed, Arundo donax.</title>
        <authorList>
            <person name="Barrero R.A."/>
            <person name="Guerrero F.D."/>
            <person name="Moolhuijzen P."/>
            <person name="Goolsby J.A."/>
            <person name="Tidwell J."/>
            <person name="Bellgard S.E."/>
            <person name="Bellgard M.I."/>
        </authorList>
    </citation>
    <scope>NUCLEOTIDE SEQUENCE</scope>
    <source>
        <tissue evidence="2">Shoot tissue taken approximately 20 cm above the soil surface</tissue>
    </source>
</reference>
<evidence type="ECO:0000313" key="2">
    <source>
        <dbReference type="EMBL" id="JAE09319.1"/>
    </source>
</evidence>
<accession>A0A0A9FDL4</accession>
<evidence type="ECO:0000256" key="1">
    <source>
        <dbReference type="SAM" id="MobiDB-lite"/>
    </source>
</evidence>
<name>A0A0A9FDL4_ARUDO</name>
<feature type="region of interest" description="Disordered" evidence="1">
    <location>
        <begin position="1"/>
        <end position="20"/>
    </location>
</feature>